<dbReference type="AlphaFoldDB" id="A0AAN9I243"/>
<sequence length="140" mass="15620">MMAKLSQMKNKLFRFLSKQPVTSFSFQNPTLSPSKGCRSPSCKVSIIPKEARKRHRIGSFSAREPSSPKVSCMGQVKCKKKRKAQKQKRVQTKKPDYVPCHEKKDMAPDASQVSPSLGAMKKLASGRGSLYDFDVTLAAR</sequence>
<dbReference type="PANTHER" id="PTHR34779:SF7">
    <property type="entry name" value="DUF3741 DOMAIN-CONTAINING PROTEIN"/>
    <property type="match status" value="1"/>
</dbReference>
<accession>A0AAN9I243</accession>
<evidence type="ECO:0000313" key="2">
    <source>
        <dbReference type="EMBL" id="KAK7263002.1"/>
    </source>
</evidence>
<gene>
    <name evidence="2" type="ORF">RJT34_30586</name>
</gene>
<evidence type="ECO:0000313" key="3">
    <source>
        <dbReference type="Proteomes" id="UP001359559"/>
    </source>
</evidence>
<feature type="compositionally biased region" description="Basic residues" evidence="1">
    <location>
        <begin position="77"/>
        <end position="92"/>
    </location>
</feature>
<reference evidence="2 3" key="1">
    <citation type="submission" date="2024-01" db="EMBL/GenBank/DDBJ databases">
        <title>The genomes of 5 underutilized Papilionoideae crops provide insights into root nodulation and disease resistance.</title>
        <authorList>
            <person name="Yuan L."/>
        </authorList>
    </citation>
    <scope>NUCLEOTIDE SEQUENCE [LARGE SCALE GENOMIC DNA]</scope>
    <source>
        <strain evidence="2">LY-2023</strain>
        <tissue evidence="2">Leaf</tissue>
    </source>
</reference>
<keyword evidence="3" id="KW-1185">Reference proteome</keyword>
<comment type="caution">
    <text evidence="2">The sequence shown here is derived from an EMBL/GenBank/DDBJ whole genome shotgun (WGS) entry which is preliminary data.</text>
</comment>
<feature type="compositionally biased region" description="Basic and acidic residues" evidence="1">
    <location>
        <begin position="93"/>
        <end position="107"/>
    </location>
</feature>
<organism evidence="2 3">
    <name type="scientific">Clitoria ternatea</name>
    <name type="common">Butterfly pea</name>
    <dbReference type="NCBI Taxonomy" id="43366"/>
    <lineage>
        <taxon>Eukaryota</taxon>
        <taxon>Viridiplantae</taxon>
        <taxon>Streptophyta</taxon>
        <taxon>Embryophyta</taxon>
        <taxon>Tracheophyta</taxon>
        <taxon>Spermatophyta</taxon>
        <taxon>Magnoliopsida</taxon>
        <taxon>eudicotyledons</taxon>
        <taxon>Gunneridae</taxon>
        <taxon>Pentapetalae</taxon>
        <taxon>rosids</taxon>
        <taxon>fabids</taxon>
        <taxon>Fabales</taxon>
        <taxon>Fabaceae</taxon>
        <taxon>Papilionoideae</taxon>
        <taxon>50 kb inversion clade</taxon>
        <taxon>NPAAA clade</taxon>
        <taxon>indigoferoid/millettioid clade</taxon>
        <taxon>Phaseoleae</taxon>
        <taxon>Clitoria</taxon>
    </lineage>
</organism>
<dbReference type="InterPro" id="IPR038796">
    <property type="entry name" value="At1g76070-like"/>
</dbReference>
<dbReference type="Proteomes" id="UP001359559">
    <property type="component" value="Unassembled WGS sequence"/>
</dbReference>
<feature type="region of interest" description="Disordered" evidence="1">
    <location>
        <begin position="53"/>
        <end position="114"/>
    </location>
</feature>
<name>A0AAN9I243_CLITE</name>
<protein>
    <submittedName>
        <fullName evidence="2">Uncharacterized protein</fullName>
    </submittedName>
</protein>
<dbReference type="PANTHER" id="PTHR34779">
    <property type="entry name" value="OS09G0542900 PROTEIN"/>
    <property type="match status" value="1"/>
</dbReference>
<proteinExistence type="predicted"/>
<dbReference type="EMBL" id="JAYKXN010000008">
    <property type="protein sequence ID" value="KAK7263002.1"/>
    <property type="molecule type" value="Genomic_DNA"/>
</dbReference>
<evidence type="ECO:0000256" key="1">
    <source>
        <dbReference type="SAM" id="MobiDB-lite"/>
    </source>
</evidence>